<keyword evidence="3" id="KW-1185">Reference proteome</keyword>
<keyword evidence="1" id="KW-0812">Transmembrane</keyword>
<evidence type="ECO:0000313" key="2">
    <source>
        <dbReference type="EMBL" id="MBS7528072.1"/>
    </source>
</evidence>
<keyword evidence="1" id="KW-1133">Transmembrane helix</keyword>
<dbReference type="RefSeq" id="WP_213237934.1">
    <property type="nucleotide sequence ID" value="NZ_JAHBCL010000030.1"/>
</dbReference>
<gene>
    <name evidence="2" type="ORF">KHM83_15405</name>
</gene>
<dbReference type="EMBL" id="JAHBCL010000030">
    <property type="protein sequence ID" value="MBS7528072.1"/>
    <property type="molecule type" value="Genomic_DNA"/>
</dbReference>
<keyword evidence="1" id="KW-0472">Membrane</keyword>
<evidence type="ECO:0000313" key="3">
    <source>
        <dbReference type="Proteomes" id="UP000746471"/>
    </source>
</evidence>
<evidence type="ECO:0008006" key="4">
    <source>
        <dbReference type="Google" id="ProtNLM"/>
    </source>
</evidence>
<sequence>MRLKPINITLILVIILAVAVPLYRHIETHQLGYAAPAVGNDVFDLEVYIVSENMPNTSIYSYRVDQKFHSIDDIIVYLRAYEDTDGRHFNKRLYDLGSYKDQDGNVDWENVKEAVTVTHRYWNRVYTITYRASFPESNRCHIDITADGYVLDYRSAGF</sequence>
<proteinExistence type="predicted"/>
<reference evidence="2 3" key="1">
    <citation type="submission" date="2021-05" db="EMBL/GenBank/DDBJ databases">
        <title>Fusibacter ferrireducens sp. nov., an anaerobic, sulfur- and Fe-reducing bacterium isolated from the mangrove sediment.</title>
        <authorList>
            <person name="Qiu D."/>
        </authorList>
    </citation>
    <scope>NUCLEOTIDE SEQUENCE [LARGE SCALE GENOMIC DNA]</scope>
    <source>
        <strain evidence="2 3">DSM 12116</strain>
    </source>
</reference>
<evidence type="ECO:0000256" key="1">
    <source>
        <dbReference type="SAM" id="Phobius"/>
    </source>
</evidence>
<organism evidence="2 3">
    <name type="scientific">Fusibacter paucivorans</name>
    <dbReference type="NCBI Taxonomy" id="76009"/>
    <lineage>
        <taxon>Bacteria</taxon>
        <taxon>Bacillati</taxon>
        <taxon>Bacillota</taxon>
        <taxon>Clostridia</taxon>
        <taxon>Eubacteriales</taxon>
        <taxon>Eubacteriales Family XII. Incertae Sedis</taxon>
        <taxon>Fusibacter</taxon>
    </lineage>
</organism>
<comment type="caution">
    <text evidence="2">The sequence shown here is derived from an EMBL/GenBank/DDBJ whole genome shotgun (WGS) entry which is preliminary data.</text>
</comment>
<accession>A0ABS5PT26</accession>
<name>A0ABS5PT26_9FIRM</name>
<feature type="transmembrane region" description="Helical" evidence="1">
    <location>
        <begin position="6"/>
        <end position="23"/>
    </location>
</feature>
<protein>
    <recommendedName>
        <fullName evidence="4">DUF5067 domain-containing protein</fullName>
    </recommendedName>
</protein>
<dbReference type="Proteomes" id="UP000746471">
    <property type="component" value="Unassembled WGS sequence"/>
</dbReference>